<keyword evidence="7" id="KW-1064">Adaptive immunity</keyword>
<dbReference type="SMART" id="SM00409">
    <property type="entry name" value="IG"/>
    <property type="match status" value="1"/>
</dbReference>
<dbReference type="InterPro" id="IPR013783">
    <property type="entry name" value="Ig-like_fold"/>
</dbReference>
<dbReference type="PROSITE" id="PS50835">
    <property type="entry name" value="IG_LIKE"/>
    <property type="match status" value="1"/>
</dbReference>
<keyword evidence="14" id="KW-1185">Reference proteome</keyword>
<keyword evidence="9" id="KW-1015">Disulfide bond</keyword>
<dbReference type="Pfam" id="PF07686">
    <property type="entry name" value="V-set"/>
    <property type="match status" value="1"/>
</dbReference>
<dbReference type="SUPFAM" id="SSF48726">
    <property type="entry name" value="Immunoglobulin"/>
    <property type="match status" value="1"/>
</dbReference>
<evidence type="ECO:0000259" key="12">
    <source>
        <dbReference type="PROSITE" id="PS50835"/>
    </source>
</evidence>
<dbReference type="Proteomes" id="UP000314980">
    <property type="component" value="Unassembled WGS sequence"/>
</dbReference>
<dbReference type="Ensembl" id="ENSLCAT00010017776.1">
    <property type="protein sequence ID" value="ENSLCAP00010017407.1"/>
    <property type="gene ID" value="ENSLCAG00010008264.1"/>
</dbReference>
<evidence type="ECO:0000256" key="3">
    <source>
        <dbReference type="ARBA" id="ARBA00022475"/>
    </source>
</evidence>
<keyword evidence="3" id="KW-1003">Cell membrane</keyword>
<organism evidence="13 14">
    <name type="scientific">Lates calcarifer</name>
    <name type="common">Barramundi</name>
    <name type="synonym">Holocentrus calcarifer</name>
    <dbReference type="NCBI Taxonomy" id="8187"/>
    <lineage>
        <taxon>Eukaryota</taxon>
        <taxon>Metazoa</taxon>
        <taxon>Chordata</taxon>
        <taxon>Craniata</taxon>
        <taxon>Vertebrata</taxon>
        <taxon>Euteleostomi</taxon>
        <taxon>Actinopterygii</taxon>
        <taxon>Neopterygii</taxon>
        <taxon>Teleostei</taxon>
        <taxon>Neoteleostei</taxon>
        <taxon>Acanthomorphata</taxon>
        <taxon>Carangaria</taxon>
        <taxon>Carangaria incertae sedis</taxon>
        <taxon>Centropomidae</taxon>
        <taxon>Lates</taxon>
    </lineage>
</organism>
<dbReference type="AlphaFoldDB" id="A0A4W6CY87"/>
<comment type="subcellular location">
    <subcellularLocation>
        <location evidence="1">Cell membrane</location>
    </subcellularLocation>
    <subcellularLocation>
        <location evidence="2">Secreted</location>
    </subcellularLocation>
</comment>
<evidence type="ECO:0000256" key="10">
    <source>
        <dbReference type="ARBA" id="ARBA00023319"/>
    </source>
</evidence>
<reference evidence="13" key="3">
    <citation type="submission" date="2025-09" db="UniProtKB">
        <authorList>
            <consortium name="Ensembl"/>
        </authorList>
    </citation>
    <scope>IDENTIFICATION</scope>
</reference>
<dbReference type="InterPro" id="IPR007110">
    <property type="entry name" value="Ig-like_dom"/>
</dbReference>
<dbReference type="FunFam" id="2.60.40.10:FF:001072">
    <property type="entry name" value="Immunoglobulin heavy variable V1-24"/>
    <property type="match status" value="1"/>
</dbReference>
<reference evidence="14" key="1">
    <citation type="submission" date="2015-09" db="EMBL/GenBank/DDBJ databases">
        <authorList>
            <person name="Sai Rama Sridatta P."/>
        </authorList>
    </citation>
    <scope>NUCLEOTIDE SEQUENCE [LARGE SCALE GENOMIC DNA]</scope>
</reference>
<accession>A0A4W6CY87</accession>
<dbReference type="GO" id="GO:0019814">
    <property type="term" value="C:immunoglobulin complex"/>
    <property type="evidence" value="ECO:0007669"/>
    <property type="project" value="UniProtKB-KW"/>
</dbReference>
<evidence type="ECO:0000256" key="6">
    <source>
        <dbReference type="ARBA" id="ARBA00022859"/>
    </source>
</evidence>
<evidence type="ECO:0000256" key="9">
    <source>
        <dbReference type="ARBA" id="ARBA00023157"/>
    </source>
</evidence>
<name>A0A4W6CY87_LATCA</name>
<keyword evidence="4" id="KW-0964">Secreted</keyword>
<reference evidence="13" key="2">
    <citation type="submission" date="2025-08" db="UniProtKB">
        <authorList>
            <consortium name="Ensembl"/>
        </authorList>
    </citation>
    <scope>IDENTIFICATION</scope>
</reference>
<keyword evidence="5" id="KW-0732">Signal</keyword>
<evidence type="ECO:0000313" key="13">
    <source>
        <dbReference type="Ensembl" id="ENSLCAP00010017407.1"/>
    </source>
</evidence>
<feature type="domain" description="Ig-like" evidence="12">
    <location>
        <begin position="40"/>
        <end position="154"/>
    </location>
</feature>
<dbReference type="Gene3D" id="2.60.40.10">
    <property type="entry name" value="Immunoglobulins"/>
    <property type="match status" value="1"/>
</dbReference>
<dbReference type="InterPro" id="IPR050199">
    <property type="entry name" value="IgHV"/>
</dbReference>
<keyword evidence="8" id="KW-0472">Membrane</keyword>
<dbReference type="STRING" id="8187.ENSLCAP00010017407"/>
<evidence type="ECO:0000256" key="7">
    <source>
        <dbReference type="ARBA" id="ARBA00023130"/>
    </source>
</evidence>
<protein>
    <recommendedName>
        <fullName evidence="12">Ig-like domain-containing protein</fullName>
    </recommendedName>
</protein>
<evidence type="ECO:0000256" key="1">
    <source>
        <dbReference type="ARBA" id="ARBA00004236"/>
    </source>
</evidence>
<evidence type="ECO:0000256" key="5">
    <source>
        <dbReference type="ARBA" id="ARBA00022729"/>
    </source>
</evidence>
<dbReference type="InParanoid" id="A0A4W6CY87"/>
<dbReference type="GeneTree" id="ENSGT00940000163849"/>
<dbReference type="SMART" id="SM00406">
    <property type="entry name" value="IGv"/>
    <property type="match status" value="1"/>
</dbReference>
<keyword evidence="6" id="KW-0391">Immunity</keyword>
<dbReference type="InterPro" id="IPR003599">
    <property type="entry name" value="Ig_sub"/>
</dbReference>
<dbReference type="GO" id="GO:0005886">
    <property type="term" value="C:plasma membrane"/>
    <property type="evidence" value="ECO:0007669"/>
    <property type="project" value="UniProtKB-SubCell"/>
</dbReference>
<evidence type="ECO:0000256" key="8">
    <source>
        <dbReference type="ARBA" id="ARBA00023136"/>
    </source>
</evidence>
<keyword evidence="11" id="KW-1280">Immunoglobulin</keyword>
<sequence length="177" mass="19811">MVPEYHFKTVQSRNLVTIIWIFQNKMGLVLMFLLEVTFCSEIKLDQSPSEVKRPGETVKMSCIISGFDMTSSYLHRVQQKPGRALEWIGWMSTGRNSASYGSSFQSHFIMTQDVSSSTQYLQVNSLTAEDSAVYFCARDTVTEDSGAAAQKSPQTTNVVSVKSEFSPAINIKINNNK</sequence>
<evidence type="ECO:0000256" key="4">
    <source>
        <dbReference type="ARBA" id="ARBA00022525"/>
    </source>
</evidence>
<evidence type="ECO:0000256" key="2">
    <source>
        <dbReference type="ARBA" id="ARBA00004613"/>
    </source>
</evidence>
<dbReference type="PANTHER" id="PTHR23266">
    <property type="entry name" value="IMMUNOGLOBULIN HEAVY CHAIN"/>
    <property type="match status" value="1"/>
</dbReference>
<dbReference type="GO" id="GO:0005576">
    <property type="term" value="C:extracellular region"/>
    <property type="evidence" value="ECO:0007669"/>
    <property type="project" value="UniProtKB-SubCell"/>
</dbReference>
<evidence type="ECO:0000256" key="11">
    <source>
        <dbReference type="ARBA" id="ARBA00043265"/>
    </source>
</evidence>
<proteinExistence type="predicted"/>
<keyword evidence="10" id="KW-0393">Immunoglobulin domain</keyword>
<dbReference type="InterPro" id="IPR036179">
    <property type="entry name" value="Ig-like_dom_sf"/>
</dbReference>
<dbReference type="InterPro" id="IPR013106">
    <property type="entry name" value="Ig_V-set"/>
</dbReference>
<evidence type="ECO:0000313" key="14">
    <source>
        <dbReference type="Proteomes" id="UP000314980"/>
    </source>
</evidence>
<dbReference type="GO" id="GO:0002250">
    <property type="term" value="P:adaptive immune response"/>
    <property type="evidence" value="ECO:0007669"/>
    <property type="project" value="UniProtKB-KW"/>
</dbReference>